<feature type="region of interest" description="Disordered" evidence="1">
    <location>
        <begin position="1"/>
        <end position="37"/>
    </location>
</feature>
<dbReference type="AlphaFoldDB" id="A0A6H5FYL3"/>
<reference evidence="2 3" key="1">
    <citation type="submission" date="2020-02" db="EMBL/GenBank/DDBJ databases">
        <authorList>
            <person name="Ferguson B K."/>
        </authorList>
    </citation>
    <scope>NUCLEOTIDE SEQUENCE [LARGE SCALE GENOMIC DNA]</scope>
</reference>
<protein>
    <submittedName>
        <fullName evidence="2">Uncharacterized protein</fullName>
    </submittedName>
</protein>
<dbReference type="EMBL" id="CADCXU010002314">
    <property type="protein sequence ID" value="CAA9994676.1"/>
    <property type="molecule type" value="Genomic_DNA"/>
</dbReference>
<gene>
    <name evidence="2" type="ORF">NTEN_LOCUS1492</name>
</gene>
<dbReference type="Proteomes" id="UP000479000">
    <property type="component" value="Unassembled WGS sequence"/>
</dbReference>
<accession>A0A6H5FYL3</accession>
<keyword evidence="3" id="KW-1185">Reference proteome</keyword>
<evidence type="ECO:0000313" key="2">
    <source>
        <dbReference type="EMBL" id="CAA9994676.1"/>
    </source>
</evidence>
<feature type="non-terminal residue" evidence="2">
    <location>
        <position position="119"/>
    </location>
</feature>
<evidence type="ECO:0000256" key="1">
    <source>
        <dbReference type="SAM" id="MobiDB-lite"/>
    </source>
</evidence>
<organism evidence="2 3">
    <name type="scientific">Nesidiocoris tenuis</name>
    <dbReference type="NCBI Taxonomy" id="355587"/>
    <lineage>
        <taxon>Eukaryota</taxon>
        <taxon>Metazoa</taxon>
        <taxon>Ecdysozoa</taxon>
        <taxon>Arthropoda</taxon>
        <taxon>Hexapoda</taxon>
        <taxon>Insecta</taxon>
        <taxon>Pterygota</taxon>
        <taxon>Neoptera</taxon>
        <taxon>Paraneoptera</taxon>
        <taxon>Hemiptera</taxon>
        <taxon>Heteroptera</taxon>
        <taxon>Panheteroptera</taxon>
        <taxon>Cimicomorpha</taxon>
        <taxon>Miridae</taxon>
        <taxon>Dicyphina</taxon>
        <taxon>Nesidiocoris</taxon>
    </lineage>
</organism>
<evidence type="ECO:0000313" key="3">
    <source>
        <dbReference type="Proteomes" id="UP000479000"/>
    </source>
</evidence>
<name>A0A6H5FYL3_9HEMI</name>
<proteinExistence type="predicted"/>
<sequence>MGCELGKLTKSGGGGGGGNSGNGEPPPGRPRCCRSSPPLDGETEILDVGILEGHITCNGTDRCSHVYQPANDWYFCERSIGTKEKNLIKRASTPSYRKFAKSTGDDIVQTTNFVLRRGK</sequence>
<feature type="compositionally biased region" description="Gly residues" evidence="1">
    <location>
        <begin position="11"/>
        <end position="21"/>
    </location>
</feature>